<accession>A0ABQ7C757</accession>
<feature type="compositionally biased region" description="Basic and acidic residues" evidence="1">
    <location>
        <begin position="78"/>
        <end position="99"/>
    </location>
</feature>
<proteinExistence type="predicted"/>
<organism evidence="2 3">
    <name type="scientific">Brassica cretica</name>
    <name type="common">Mustard</name>
    <dbReference type="NCBI Taxonomy" id="69181"/>
    <lineage>
        <taxon>Eukaryota</taxon>
        <taxon>Viridiplantae</taxon>
        <taxon>Streptophyta</taxon>
        <taxon>Embryophyta</taxon>
        <taxon>Tracheophyta</taxon>
        <taxon>Spermatophyta</taxon>
        <taxon>Magnoliopsida</taxon>
        <taxon>eudicotyledons</taxon>
        <taxon>Gunneridae</taxon>
        <taxon>Pentapetalae</taxon>
        <taxon>rosids</taxon>
        <taxon>malvids</taxon>
        <taxon>Brassicales</taxon>
        <taxon>Brassicaceae</taxon>
        <taxon>Brassiceae</taxon>
        <taxon>Brassica</taxon>
    </lineage>
</organism>
<evidence type="ECO:0000313" key="2">
    <source>
        <dbReference type="EMBL" id="KAF3547432.1"/>
    </source>
</evidence>
<dbReference type="EMBL" id="QGKV02000832">
    <property type="protein sequence ID" value="KAF3547432.1"/>
    <property type="molecule type" value="Genomic_DNA"/>
</dbReference>
<comment type="caution">
    <text evidence="2">The sequence shown here is derived from an EMBL/GenBank/DDBJ whole genome shotgun (WGS) entry which is preliminary data.</text>
</comment>
<gene>
    <name evidence="2" type="ORF">DY000_02008961</name>
</gene>
<evidence type="ECO:0000256" key="1">
    <source>
        <dbReference type="SAM" id="MobiDB-lite"/>
    </source>
</evidence>
<feature type="compositionally biased region" description="Polar residues" evidence="1">
    <location>
        <begin position="64"/>
        <end position="77"/>
    </location>
</feature>
<dbReference type="Proteomes" id="UP000266723">
    <property type="component" value="Unassembled WGS sequence"/>
</dbReference>
<evidence type="ECO:0000313" key="3">
    <source>
        <dbReference type="Proteomes" id="UP000266723"/>
    </source>
</evidence>
<protein>
    <submittedName>
        <fullName evidence="2">Uncharacterized protein</fullName>
    </submittedName>
</protein>
<name>A0ABQ7C757_BRACR</name>
<sequence>MREHQSNKSRAHPSHETRNHRITTREPEKPKQNPHRNERAVRRGEEAGEKDAKGITFSRKQSRRSLATASKRQNQRNGIEEPIEHQRKLHLISERRERSPGLQKPELIKTISF</sequence>
<feature type="compositionally biased region" description="Basic and acidic residues" evidence="1">
    <location>
        <begin position="13"/>
        <end position="53"/>
    </location>
</feature>
<reference evidence="2 3" key="1">
    <citation type="journal article" date="2020" name="BMC Genomics">
        <title>Intraspecific diversification of the crop wild relative Brassica cretica Lam. using demographic model selection.</title>
        <authorList>
            <person name="Kioukis A."/>
            <person name="Michalopoulou V.A."/>
            <person name="Briers L."/>
            <person name="Pirintsos S."/>
            <person name="Studholme D.J."/>
            <person name="Pavlidis P."/>
            <person name="Sarris P.F."/>
        </authorList>
    </citation>
    <scope>NUCLEOTIDE SEQUENCE [LARGE SCALE GENOMIC DNA]</scope>
    <source>
        <strain evidence="3">cv. PFS-1207/04</strain>
    </source>
</reference>
<feature type="region of interest" description="Disordered" evidence="1">
    <location>
        <begin position="1"/>
        <end position="113"/>
    </location>
</feature>
<keyword evidence="3" id="KW-1185">Reference proteome</keyword>